<feature type="compositionally biased region" description="Basic residues" evidence="1">
    <location>
        <begin position="54"/>
        <end position="64"/>
    </location>
</feature>
<gene>
    <name evidence="2" type="ORF">SAMN05444487_11730</name>
</gene>
<dbReference type="RefSeq" id="WP_091742448.1">
    <property type="nucleotide sequence ID" value="NZ_FNNQ01000017.1"/>
</dbReference>
<evidence type="ECO:0000313" key="3">
    <source>
        <dbReference type="Proteomes" id="UP000198534"/>
    </source>
</evidence>
<feature type="region of interest" description="Disordered" evidence="1">
    <location>
        <begin position="43"/>
        <end position="77"/>
    </location>
</feature>
<proteinExistence type="predicted"/>
<dbReference type="SUPFAM" id="SSF46689">
    <property type="entry name" value="Homeodomain-like"/>
    <property type="match status" value="1"/>
</dbReference>
<organism evidence="2 3">
    <name type="scientific">Marininema mesophilum</name>
    <dbReference type="NCBI Taxonomy" id="1048340"/>
    <lineage>
        <taxon>Bacteria</taxon>
        <taxon>Bacillati</taxon>
        <taxon>Bacillota</taxon>
        <taxon>Bacilli</taxon>
        <taxon>Bacillales</taxon>
        <taxon>Thermoactinomycetaceae</taxon>
        <taxon>Marininema</taxon>
    </lineage>
</organism>
<dbReference type="EMBL" id="FNNQ01000017">
    <property type="protein sequence ID" value="SDX42240.1"/>
    <property type="molecule type" value="Genomic_DNA"/>
</dbReference>
<name>A0A1H3BJV9_9BACL</name>
<reference evidence="2 3" key="1">
    <citation type="submission" date="2016-10" db="EMBL/GenBank/DDBJ databases">
        <authorList>
            <person name="de Groot N.N."/>
        </authorList>
    </citation>
    <scope>NUCLEOTIDE SEQUENCE [LARGE SCALE GENOMIC DNA]</scope>
    <source>
        <strain evidence="2 3">DSM 45610</strain>
    </source>
</reference>
<sequence>MGEQRKTYSVEFKEKAVDLYLHKGLGYKRIAKKVERWVQRYQQGSKAGLEEKRGKKKGKGRPRSQRPTTMEEELHCI</sequence>
<protein>
    <submittedName>
        <fullName evidence="2">Transposase</fullName>
    </submittedName>
</protein>
<dbReference type="AlphaFoldDB" id="A0A1H3BJV9"/>
<dbReference type="OrthoDB" id="2185084at2"/>
<evidence type="ECO:0000313" key="2">
    <source>
        <dbReference type="EMBL" id="SDX42240.1"/>
    </source>
</evidence>
<accession>A0A1H3BJV9</accession>
<dbReference type="Proteomes" id="UP000198534">
    <property type="component" value="Unassembled WGS sequence"/>
</dbReference>
<evidence type="ECO:0000256" key="1">
    <source>
        <dbReference type="SAM" id="MobiDB-lite"/>
    </source>
</evidence>
<dbReference type="InterPro" id="IPR009057">
    <property type="entry name" value="Homeodomain-like_sf"/>
</dbReference>
<keyword evidence="3" id="KW-1185">Reference proteome</keyword>